<organism evidence="6 7">
    <name type="scientific">Breznakiella homolactica</name>
    <dbReference type="NCBI Taxonomy" id="2798577"/>
    <lineage>
        <taxon>Bacteria</taxon>
        <taxon>Pseudomonadati</taxon>
        <taxon>Spirochaetota</taxon>
        <taxon>Spirochaetia</taxon>
        <taxon>Spirochaetales</taxon>
        <taxon>Breznakiellaceae</taxon>
        <taxon>Breznakiella</taxon>
    </lineage>
</organism>
<evidence type="ECO:0000259" key="3">
    <source>
        <dbReference type="Pfam" id="PF01055"/>
    </source>
</evidence>
<dbReference type="InterPro" id="IPR000322">
    <property type="entry name" value="Glyco_hydro_31_TIM"/>
</dbReference>
<dbReference type="InterPro" id="IPR051816">
    <property type="entry name" value="Glycosyl_Hydrolase_31"/>
</dbReference>
<keyword evidence="2" id="KW-0378">Hydrolase</keyword>
<dbReference type="InterPro" id="IPR048395">
    <property type="entry name" value="Glyco_hydro_31_C"/>
</dbReference>
<keyword evidence="7" id="KW-1185">Reference proteome</keyword>
<dbReference type="InterPro" id="IPR033403">
    <property type="entry name" value="DUF5110"/>
</dbReference>
<accession>A0A7T7XMU3</accession>
<evidence type="ECO:0000259" key="4">
    <source>
        <dbReference type="Pfam" id="PF17137"/>
    </source>
</evidence>
<evidence type="ECO:0000313" key="7">
    <source>
        <dbReference type="Proteomes" id="UP000595917"/>
    </source>
</evidence>
<dbReference type="Gene3D" id="2.60.40.1760">
    <property type="entry name" value="glycosyl hydrolase (family 31)"/>
    <property type="match status" value="1"/>
</dbReference>
<dbReference type="PANTHER" id="PTHR43863:SF2">
    <property type="entry name" value="MALTASE-GLUCOAMYLASE"/>
    <property type="match status" value="1"/>
</dbReference>
<dbReference type="SUPFAM" id="SSF51011">
    <property type="entry name" value="Glycosyl hydrolase domain"/>
    <property type="match status" value="1"/>
</dbReference>
<dbReference type="InterPro" id="IPR017853">
    <property type="entry name" value="GH"/>
</dbReference>
<dbReference type="Pfam" id="PF21365">
    <property type="entry name" value="Glyco_hydro_31_3rd"/>
    <property type="match status" value="1"/>
</dbReference>
<dbReference type="EMBL" id="CP067089">
    <property type="protein sequence ID" value="QQO09177.1"/>
    <property type="molecule type" value="Genomic_DNA"/>
</dbReference>
<dbReference type="AlphaFoldDB" id="A0A7T7XMU3"/>
<keyword evidence="2" id="KW-0326">Glycosidase</keyword>
<sequence length="796" mass="90852">MAFPFLNDPLPPVPAPSASVIRGKNYRFTVLTERLVRIEYDETGAFEDRPTQITVNRNFETPRFSLTEDDRDIQIRTDYFELRYRKGPFTPYSLSVEKLGGYSNHDNIWHYGETPPTLKGTSRTLDKADGAIALEEGLCARAGFAVLDDSSSLVIREDGWVDRRREGVTDIYYFAYGHDFRACIRDFYRLTGAPPLLPRYALGNWWSRYFAYTQEGYQELMERFAEKDMPFSVAVLDMDWHVTNIEERYGRGWTGYTWNTELFPDHPALLRWLHDRHLRVTLNLHPADGIKAFEKMYRPMAEALEVDTEKEDPIPFDVSDRNFMAAYFKFLHHPLEAEGVDFWWIDWQSGNISRTEGLDPLWMLNHYHTLDIARDGKRPLIFSRYSGPGSHRYPVGFSGDTCITWDSLDFQPYFTATASNIGYGWWSHDIGGHMKGYKDNELMVRWLQYGVFSPVNRLHCSNSPFTSKEPWNYGPEAEAVMGRYLRLRHELVPYIYTMNRRCTAELEPLVQPMYYSHPEHKEAYTHPNQYWFGSELVIAPITGPALRETRRAAADVWLPEGTWTDIFTGTVYRGGKTIRVWRPLSEYPVFAKAGAILPLARREPGSNCIDNPAELELLVFPGGDGTFTLYEDSGEGAVGSRFAETEIRLTAGNTVSLSISPRGDLSVLPQSRRYCVRFRGFKDPGDLQGFRAESGGEVLDAVCRYDSAARTLEVDLPALPVSREITITAGTLRQAEALYRDAFISILEDMQISYELKDEILRILGTAESPQDLLASISAAADDPNVISVLAEMICA</sequence>
<dbReference type="GO" id="GO:0004553">
    <property type="term" value="F:hydrolase activity, hydrolyzing O-glycosyl compounds"/>
    <property type="evidence" value="ECO:0007669"/>
    <property type="project" value="InterPro"/>
</dbReference>
<feature type="domain" description="Glycoside hydrolase family 31 TIM barrel" evidence="3">
    <location>
        <begin position="194"/>
        <end position="498"/>
    </location>
</feature>
<evidence type="ECO:0000256" key="2">
    <source>
        <dbReference type="RuleBase" id="RU361185"/>
    </source>
</evidence>
<dbReference type="GO" id="GO:0005975">
    <property type="term" value="P:carbohydrate metabolic process"/>
    <property type="evidence" value="ECO:0007669"/>
    <property type="project" value="InterPro"/>
</dbReference>
<reference evidence="6" key="1">
    <citation type="submission" date="2021-01" db="EMBL/GenBank/DDBJ databases">
        <title>Description of Breznakiella homolactica.</title>
        <authorList>
            <person name="Song Y."/>
            <person name="Brune A."/>
        </authorList>
    </citation>
    <scope>NUCLEOTIDE SEQUENCE</scope>
    <source>
        <strain evidence="6">RmG30</strain>
    </source>
</reference>
<evidence type="ECO:0000256" key="1">
    <source>
        <dbReference type="ARBA" id="ARBA00007806"/>
    </source>
</evidence>
<name>A0A7T7XMU3_9SPIR</name>
<dbReference type="Gene3D" id="3.20.20.80">
    <property type="entry name" value="Glycosidases"/>
    <property type="match status" value="1"/>
</dbReference>
<dbReference type="Pfam" id="PF17137">
    <property type="entry name" value="DUF5110"/>
    <property type="match status" value="1"/>
</dbReference>
<dbReference type="Gene3D" id="2.60.40.1180">
    <property type="entry name" value="Golgi alpha-mannosidase II"/>
    <property type="match status" value="2"/>
</dbReference>
<protein>
    <submittedName>
        <fullName evidence="6">DUF5110 domain-containing protein</fullName>
    </submittedName>
</protein>
<comment type="similarity">
    <text evidence="1 2">Belongs to the glycosyl hydrolase 31 family.</text>
</comment>
<dbReference type="InterPro" id="IPR013780">
    <property type="entry name" value="Glyco_hydro_b"/>
</dbReference>
<dbReference type="Proteomes" id="UP000595917">
    <property type="component" value="Chromosome"/>
</dbReference>
<dbReference type="Pfam" id="PF01055">
    <property type="entry name" value="Glyco_hydro_31_2nd"/>
    <property type="match status" value="1"/>
</dbReference>
<dbReference type="KEGG" id="bhc:JFL75_19965"/>
<evidence type="ECO:0000313" key="6">
    <source>
        <dbReference type="EMBL" id="QQO09177.1"/>
    </source>
</evidence>
<dbReference type="SUPFAM" id="SSF51445">
    <property type="entry name" value="(Trans)glycosidases"/>
    <property type="match status" value="1"/>
</dbReference>
<evidence type="ECO:0000259" key="5">
    <source>
        <dbReference type="Pfam" id="PF21365"/>
    </source>
</evidence>
<feature type="domain" description="DUF5110" evidence="4">
    <location>
        <begin position="614"/>
        <end position="680"/>
    </location>
</feature>
<gene>
    <name evidence="6" type="ORF">JFL75_19965</name>
</gene>
<dbReference type="PANTHER" id="PTHR43863">
    <property type="entry name" value="HYDROLASE, PUTATIVE (AFU_ORTHOLOGUE AFUA_1G03140)-RELATED"/>
    <property type="match status" value="1"/>
</dbReference>
<feature type="domain" description="Glycosyl hydrolase family 31 C-terminal" evidence="5">
    <location>
        <begin position="507"/>
        <end position="597"/>
    </location>
</feature>
<proteinExistence type="inferred from homology"/>
<dbReference type="RefSeq" id="WP_215626482.1">
    <property type="nucleotide sequence ID" value="NZ_CP067089.2"/>
</dbReference>
<dbReference type="CDD" id="cd06595">
    <property type="entry name" value="GH31_u1"/>
    <property type="match status" value="1"/>
</dbReference>